<dbReference type="Pfam" id="PF00034">
    <property type="entry name" value="Cytochrom_C"/>
    <property type="match status" value="1"/>
</dbReference>
<evidence type="ECO:0000256" key="5">
    <source>
        <dbReference type="ARBA" id="ARBA00023004"/>
    </source>
</evidence>
<keyword evidence="2 6" id="KW-0349">Heme</keyword>
<evidence type="ECO:0000256" key="1">
    <source>
        <dbReference type="ARBA" id="ARBA00022448"/>
    </source>
</evidence>
<evidence type="ECO:0000256" key="4">
    <source>
        <dbReference type="ARBA" id="ARBA00022982"/>
    </source>
</evidence>
<evidence type="ECO:0000256" key="2">
    <source>
        <dbReference type="ARBA" id="ARBA00022617"/>
    </source>
</evidence>
<comment type="caution">
    <text evidence="8">The sequence shown here is derived from an EMBL/GenBank/DDBJ whole genome shotgun (WGS) entry which is preliminary data.</text>
</comment>
<sequence>MSAMYVSAAGDVEAGKNKAKICNACHGEDGYAKIPIYPHLAGQNAAYLESSLKAYRAKQRQGGQAVVMHAQAANLSDQDIADLAAFYSSLK</sequence>
<dbReference type="InterPro" id="IPR009056">
    <property type="entry name" value="Cyt_c-like_dom"/>
</dbReference>
<dbReference type="InterPro" id="IPR050597">
    <property type="entry name" value="Cytochrome_c_Oxidase_Subunit"/>
</dbReference>
<dbReference type="AlphaFoldDB" id="A0A4P9VJA4"/>
<dbReference type="PANTHER" id="PTHR33751">
    <property type="entry name" value="CBB3-TYPE CYTOCHROME C OXIDASE SUBUNIT FIXP"/>
    <property type="match status" value="1"/>
</dbReference>
<dbReference type="SUPFAM" id="SSF46626">
    <property type="entry name" value="Cytochrome c"/>
    <property type="match status" value="1"/>
</dbReference>
<dbReference type="InterPro" id="IPR036909">
    <property type="entry name" value="Cyt_c-like_dom_sf"/>
</dbReference>
<proteinExistence type="predicted"/>
<keyword evidence="9" id="KW-1185">Reference proteome</keyword>
<accession>A0A4P9VJA4</accession>
<dbReference type="GO" id="GO:0020037">
    <property type="term" value="F:heme binding"/>
    <property type="evidence" value="ECO:0007669"/>
    <property type="project" value="InterPro"/>
</dbReference>
<evidence type="ECO:0000313" key="9">
    <source>
        <dbReference type="Proteomes" id="UP000257039"/>
    </source>
</evidence>
<reference evidence="8 9" key="1">
    <citation type="submission" date="2017-04" db="EMBL/GenBank/DDBJ databases">
        <title>Draft genome sequence of Zooshikella ganghwensis VG4 isolated from Red Sea sediments.</title>
        <authorList>
            <person name="Rehman Z."/>
            <person name="Alam I."/>
            <person name="Kamau A."/>
            <person name="Bajic V."/>
            <person name="Leiknes T."/>
        </authorList>
    </citation>
    <scope>NUCLEOTIDE SEQUENCE [LARGE SCALE GENOMIC DNA]</scope>
    <source>
        <strain evidence="8 9">VG4</strain>
    </source>
</reference>
<name>A0A4P9VJA4_9GAMM</name>
<dbReference type="GO" id="GO:0009055">
    <property type="term" value="F:electron transfer activity"/>
    <property type="evidence" value="ECO:0007669"/>
    <property type="project" value="InterPro"/>
</dbReference>
<dbReference type="EMBL" id="NDXW01000001">
    <property type="protein sequence ID" value="RDH42307.1"/>
    <property type="molecule type" value="Genomic_DNA"/>
</dbReference>
<evidence type="ECO:0000313" key="8">
    <source>
        <dbReference type="EMBL" id="RDH42307.1"/>
    </source>
</evidence>
<gene>
    <name evidence="8" type="ORF">B9G39_01980</name>
</gene>
<keyword evidence="3 6" id="KW-0479">Metal-binding</keyword>
<dbReference type="PANTHER" id="PTHR33751:SF9">
    <property type="entry name" value="CYTOCHROME C4"/>
    <property type="match status" value="1"/>
</dbReference>
<organism evidence="8 9">
    <name type="scientific">Zooshikella ganghwensis</name>
    <dbReference type="NCBI Taxonomy" id="202772"/>
    <lineage>
        <taxon>Bacteria</taxon>
        <taxon>Pseudomonadati</taxon>
        <taxon>Pseudomonadota</taxon>
        <taxon>Gammaproteobacteria</taxon>
        <taxon>Oceanospirillales</taxon>
        <taxon>Zooshikellaceae</taxon>
        <taxon>Zooshikella</taxon>
    </lineage>
</organism>
<dbReference type="Gene3D" id="1.10.760.10">
    <property type="entry name" value="Cytochrome c-like domain"/>
    <property type="match status" value="1"/>
</dbReference>
<dbReference type="GO" id="GO:0046872">
    <property type="term" value="F:metal ion binding"/>
    <property type="evidence" value="ECO:0007669"/>
    <property type="project" value="UniProtKB-KW"/>
</dbReference>
<keyword evidence="1" id="KW-0813">Transport</keyword>
<keyword evidence="4" id="KW-0249">Electron transport</keyword>
<keyword evidence="5 6" id="KW-0408">Iron</keyword>
<evidence type="ECO:0000256" key="3">
    <source>
        <dbReference type="ARBA" id="ARBA00022723"/>
    </source>
</evidence>
<feature type="domain" description="Cytochrome c" evidence="7">
    <location>
        <begin position="10"/>
        <end position="91"/>
    </location>
</feature>
<evidence type="ECO:0000259" key="7">
    <source>
        <dbReference type="PROSITE" id="PS51007"/>
    </source>
</evidence>
<protein>
    <submittedName>
        <fullName evidence="8">Cytochrome c</fullName>
    </submittedName>
</protein>
<dbReference type="PROSITE" id="PS51007">
    <property type="entry name" value="CYTC"/>
    <property type="match status" value="1"/>
</dbReference>
<dbReference type="Proteomes" id="UP000257039">
    <property type="component" value="Unassembled WGS sequence"/>
</dbReference>
<evidence type="ECO:0000256" key="6">
    <source>
        <dbReference type="PROSITE-ProRule" id="PRU00433"/>
    </source>
</evidence>